<accession>A0A9Q1KTU7</accession>
<feature type="region of interest" description="Disordered" evidence="1">
    <location>
        <begin position="1"/>
        <end position="28"/>
    </location>
</feature>
<gene>
    <name evidence="2" type="ORF">Cgig2_011352</name>
</gene>
<protein>
    <submittedName>
        <fullName evidence="2">Uncharacterized protein</fullName>
    </submittedName>
</protein>
<comment type="caution">
    <text evidence="2">The sequence shown here is derived from an EMBL/GenBank/DDBJ whole genome shotgun (WGS) entry which is preliminary data.</text>
</comment>
<organism evidence="2 3">
    <name type="scientific">Carnegiea gigantea</name>
    <dbReference type="NCBI Taxonomy" id="171969"/>
    <lineage>
        <taxon>Eukaryota</taxon>
        <taxon>Viridiplantae</taxon>
        <taxon>Streptophyta</taxon>
        <taxon>Embryophyta</taxon>
        <taxon>Tracheophyta</taxon>
        <taxon>Spermatophyta</taxon>
        <taxon>Magnoliopsida</taxon>
        <taxon>eudicotyledons</taxon>
        <taxon>Gunneridae</taxon>
        <taxon>Pentapetalae</taxon>
        <taxon>Caryophyllales</taxon>
        <taxon>Cactineae</taxon>
        <taxon>Cactaceae</taxon>
        <taxon>Cactoideae</taxon>
        <taxon>Echinocereeae</taxon>
        <taxon>Carnegiea</taxon>
    </lineage>
</organism>
<reference evidence="2" key="1">
    <citation type="submission" date="2022-04" db="EMBL/GenBank/DDBJ databases">
        <title>Carnegiea gigantea Genome sequencing and assembly v2.</title>
        <authorList>
            <person name="Copetti D."/>
            <person name="Sanderson M.J."/>
            <person name="Burquez A."/>
            <person name="Wojciechowski M.F."/>
        </authorList>
    </citation>
    <scope>NUCLEOTIDE SEQUENCE</scope>
    <source>
        <strain evidence="2">SGP5-SGP5p</strain>
        <tissue evidence="2">Aerial part</tissue>
    </source>
</reference>
<dbReference type="EMBL" id="JAKOGI010000027">
    <property type="protein sequence ID" value="KAJ8448731.1"/>
    <property type="molecule type" value="Genomic_DNA"/>
</dbReference>
<feature type="compositionally biased region" description="Basic and acidic residues" evidence="1">
    <location>
        <begin position="1"/>
        <end position="12"/>
    </location>
</feature>
<evidence type="ECO:0000313" key="2">
    <source>
        <dbReference type="EMBL" id="KAJ8448731.1"/>
    </source>
</evidence>
<dbReference type="OrthoDB" id="1923810at2759"/>
<dbReference type="AlphaFoldDB" id="A0A9Q1KTU7"/>
<dbReference type="PANTHER" id="PTHR33622">
    <property type="entry name" value="OS03G0724500 PROTEIN"/>
    <property type="match status" value="1"/>
</dbReference>
<dbReference type="PANTHER" id="PTHR33622:SF10">
    <property type="entry name" value="MARKER FOR OXIDATIVE STRESS RESPONSE PROTEIN"/>
    <property type="match status" value="1"/>
</dbReference>
<keyword evidence="3" id="KW-1185">Reference proteome</keyword>
<name>A0A9Q1KTU7_9CARY</name>
<evidence type="ECO:0000256" key="1">
    <source>
        <dbReference type="SAM" id="MobiDB-lite"/>
    </source>
</evidence>
<sequence>MHAKGYGERVETETQYGPEKPSRSDSRLNMEAQKVQTETNQTAAAAATSAEVSSCRKIKRDDATFLEDVKDHIDEFIHASMAEHKDCFKKTMQKMFRMTTKVAERNSERQEVESVLPLQTTIELVKDSIPVHIHTHTSNRQRALGFFGVITAFGCRGHEFKAHALHFTCVVAPVLNLCTLYEYNGNKQ</sequence>
<evidence type="ECO:0000313" key="3">
    <source>
        <dbReference type="Proteomes" id="UP001153076"/>
    </source>
</evidence>
<dbReference type="Proteomes" id="UP001153076">
    <property type="component" value="Unassembled WGS sequence"/>
</dbReference>
<proteinExistence type="predicted"/>